<gene>
    <name evidence="2" type="ORF">Taro_008952</name>
</gene>
<accession>A0A843U514</accession>
<evidence type="ECO:0000313" key="3">
    <source>
        <dbReference type="Proteomes" id="UP000652761"/>
    </source>
</evidence>
<name>A0A843U514_COLES</name>
<dbReference type="Proteomes" id="UP000652761">
    <property type="component" value="Unassembled WGS sequence"/>
</dbReference>
<feature type="region of interest" description="Disordered" evidence="1">
    <location>
        <begin position="32"/>
        <end position="92"/>
    </location>
</feature>
<proteinExistence type="predicted"/>
<organism evidence="2 3">
    <name type="scientific">Colocasia esculenta</name>
    <name type="common">Wild taro</name>
    <name type="synonym">Arum esculentum</name>
    <dbReference type="NCBI Taxonomy" id="4460"/>
    <lineage>
        <taxon>Eukaryota</taxon>
        <taxon>Viridiplantae</taxon>
        <taxon>Streptophyta</taxon>
        <taxon>Embryophyta</taxon>
        <taxon>Tracheophyta</taxon>
        <taxon>Spermatophyta</taxon>
        <taxon>Magnoliopsida</taxon>
        <taxon>Liliopsida</taxon>
        <taxon>Araceae</taxon>
        <taxon>Aroideae</taxon>
        <taxon>Colocasieae</taxon>
        <taxon>Colocasia</taxon>
    </lineage>
</organism>
<dbReference type="EMBL" id="NMUH01000305">
    <property type="protein sequence ID" value="MQL76563.1"/>
    <property type="molecule type" value="Genomic_DNA"/>
</dbReference>
<keyword evidence="3" id="KW-1185">Reference proteome</keyword>
<sequence>MSVLKLAAQKADSGAEGKTVVRTVALSHLQSSRGWSGTPRTVRSSTRRRPASPVSHCLAPCGPRTAWRGETSQQRQGTRLAEETGRLSGSPDPWAATAKIGSSAWAEGRVLESLHLFFSTSFGGRREFVGSLWCAWRLGIMRGNNCFVGSTSWGELEGTTRFEFPLGFFDVLRGLDGPRKRPRAVSAAGSR</sequence>
<evidence type="ECO:0000256" key="1">
    <source>
        <dbReference type="SAM" id="MobiDB-lite"/>
    </source>
</evidence>
<reference evidence="2" key="1">
    <citation type="submission" date="2017-07" db="EMBL/GenBank/DDBJ databases">
        <title>Taro Niue Genome Assembly and Annotation.</title>
        <authorList>
            <person name="Atibalentja N."/>
            <person name="Keating K."/>
            <person name="Fields C.J."/>
        </authorList>
    </citation>
    <scope>NUCLEOTIDE SEQUENCE</scope>
    <source>
        <strain evidence="2">Niue_2</strain>
        <tissue evidence="2">Leaf</tissue>
    </source>
</reference>
<comment type="caution">
    <text evidence="2">The sequence shown here is derived from an EMBL/GenBank/DDBJ whole genome shotgun (WGS) entry which is preliminary data.</text>
</comment>
<protein>
    <submittedName>
        <fullName evidence="2">Uncharacterized protein</fullName>
    </submittedName>
</protein>
<dbReference type="AlphaFoldDB" id="A0A843U514"/>
<evidence type="ECO:0000313" key="2">
    <source>
        <dbReference type="EMBL" id="MQL76563.1"/>
    </source>
</evidence>